<dbReference type="GO" id="GO:0016491">
    <property type="term" value="F:oxidoreductase activity"/>
    <property type="evidence" value="ECO:0007669"/>
    <property type="project" value="UniProtKB-KW"/>
</dbReference>
<proteinExistence type="inferred from homology"/>
<dbReference type="PANTHER" id="PTHR42840:SF3">
    <property type="entry name" value="BINDING ROSSMANN FOLD OXIDOREDUCTASE, PUTATIVE (AFU_ORTHOLOGUE AFUA_2G10240)-RELATED"/>
    <property type="match status" value="1"/>
</dbReference>
<organism evidence="5 6">
    <name type="scientific">Pseudonocardia hierapolitana</name>
    <dbReference type="NCBI Taxonomy" id="1128676"/>
    <lineage>
        <taxon>Bacteria</taxon>
        <taxon>Bacillati</taxon>
        <taxon>Actinomycetota</taxon>
        <taxon>Actinomycetes</taxon>
        <taxon>Pseudonocardiales</taxon>
        <taxon>Pseudonocardiaceae</taxon>
        <taxon>Pseudonocardia</taxon>
    </lineage>
</organism>
<dbReference type="Pfam" id="PF02894">
    <property type="entry name" value="GFO_IDH_MocA_C"/>
    <property type="match status" value="1"/>
</dbReference>
<reference evidence="5 6" key="1">
    <citation type="submission" date="2019-06" db="EMBL/GenBank/DDBJ databases">
        <title>Sequencing the genomes of 1000 actinobacteria strains.</title>
        <authorList>
            <person name="Klenk H.-P."/>
        </authorList>
    </citation>
    <scope>NUCLEOTIDE SEQUENCE [LARGE SCALE GENOMIC DNA]</scope>
    <source>
        <strain evidence="5 6">DSM 45671</strain>
    </source>
</reference>
<dbReference type="Gene3D" id="3.30.360.10">
    <property type="entry name" value="Dihydrodipicolinate Reductase, domain 2"/>
    <property type="match status" value="1"/>
</dbReference>
<feature type="domain" description="Gfo/Idh/MocA-like oxidoreductase C-terminal" evidence="4">
    <location>
        <begin position="134"/>
        <end position="327"/>
    </location>
</feature>
<comment type="similarity">
    <text evidence="1">Belongs to the Gfo/Idh/MocA family.</text>
</comment>
<dbReference type="RefSeq" id="WP_246170366.1">
    <property type="nucleotide sequence ID" value="NZ_VIWU01000001.1"/>
</dbReference>
<dbReference type="GO" id="GO:0000166">
    <property type="term" value="F:nucleotide binding"/>
    <property type="evidence" value="ECO:0007669"/>
    <property type="project" value="InterPro"/>
</dbReference>
<accession>A0A561SQ04</accession>
<feature type="domain" description="Gfo/Idh/MocA-like oxidoreductase N-terminal" evidence="3">
    <location>
        <begin position="5"/>
        <end position="121"/>
    </location>
</feature>
<evidence type="ECO:0000259" key="4">
    <source>
        <dbReference type="Pfam" id="PF02894"/>
    </source>
</evidence>
<dbReference type="InterPro" id="IPR004104">
    <property type="entry name" value="Gfo/Idh/MocA-like_OxRdtase_C"/>
</dbReference>
<dbReference type="InterPro" id="IPR036291">
    <property type="entry name" value="NAD(P)-bd_dom_sf"/>
</dbReference>
<dbReference type="AlphaFoldDB" id="A0A561SQ04"/>
<evidence type="ECO:0000313" key="6">
    <source>
        <dbReference type="Proteomes" id="UP000321261"/>
    </source>
</evidence>
<dbReference type="Gene3D" id="3.40.50.720">
    <property type="entry name" value="NAD(P)-binding Rossmann-like Domain"/>
    <property type="match status" value="1"/>
</dbReference>
<dbReference type="InterPro" id="IPR000683">
    <property type="entry name" value="Gfo/Idh/MocA-like_OxRdtase_N"/>
</dbReference>
<sequence>MKKLGIGLAGVGRMGRIHAVDLVSRCARAGLACVYDADGERAAALAAQLDVPVAASFDELLERSEAVAIATPTGTHAELSVAAARAGKPVFCEKPVSLDRATTVATIEAVEAAGVVFQVGFHRRFDPDWVAAAERIAAGELGEVTLFRTSLRDMNPPDPAYLAGSGGFFVDVTVHDLDVARWLVGEVVEVSAHGAASDPAFGQLGDIDTAVVVLRFANGALGVIDNSRGARYGYECSTEVMGTLATARIDNPHRRGLEWRTPGVAARDLVHDFEERYPYAYAAELDAFADCVRTGTPPRVTGRDALAAFDLAVAADESWRTGRPVTIGAQPITTVLPAGGMR</sequence>
<name>A0A561SQ04_9PSEU</name>
<dbReference type="Proteomes" id="UP000321261">
    <property type="component" value="Unassembled WGS sequence"/>
</dbReference>
<comment type="caution">
    <text evidence="5">The sequence shown here is derived from an EMBL/GenBank/DDBJ whole genome shotgun (WGS) entry which is preliminary data.</text>
</comment>
<dbReference type="SUPFAM" id="SSF55347">
    <property type="entry name" value="Glyceraldehyde-3-phosphate dehydrogenase-like, C-terminal domain"/>
    <property type="match status" value="1"/>
</dbReference>
<evidence type="ECO:0000256" key="2">
    <source>
        <dbReference type="ARBA" id="ARBA00023002"/>
    </source>
</evidence>
<keyword evidence="2" id="KW-0560">Oxidoreductase</keyword>
<dbReference type="EMBL" id="VIWU01000001">
    <property type="protein sequence ID" value="TWF76944.1"/>
    <property type="molecule type" value="Genomic_DNA"/>
</dbReference>
<dbReference type="PANTHER" id="PTHR42840">
    <property type="entry name" value="NAD(P)-BINDING ROSSMANN-FOLD SUPERFAMILY PROTEIN-RELATED"/>
    <property type="match status" value="1"/>
</dbReference>
<keyword evidence="6" id="KW-1185">Reference proteome</keyword>
<evidence type="ECO:0000259" key="3">
    <source>
        <dbReference type="Pfam" id="PF01408"/>
    </source>
</evidence>
<evidence type="ECO:0000313" key="5">
    <source>
        <dbReference type="EMBL" id="TWF76944.1"/>
    </source>
</evidence>
<dbReference type="SUPFAM" id="SSF51735">
    <property type="entry name" value="NAD(P)-binding Rossmann-fold domains"/>
    <property type="match status" value="1"/>
</dbReference>
<gene>
    <name evidence="5" type="ORF">FHX44_112843</name>
</gene>
<evidence type="ECO:0000256" key="1">
    <source>
        <dbReference type="ARBA" id="ARBA00010928"/>
    </source>
</evidence>
<protein>
    <submittedName>
        <fullName evidence="5">Myo-inositol 2-dehydrogenase</fullName>
    </submittedName>
</protein>
<dbReference type="Pfam" id="PF01408">
    <property type="entry name" value="GFO_IDH_MocA"/>
    <property type="match status" value="1"/>
</dbReference>